<dbReference type="AlphaFoldDB" id="B0KFE4"/>
<evidence type="ECO:0000313" key="1">
    <source>
        <dbReference type="EMBL" id="ABY98867.1"/>
    </source>
</evidence>
<organism evidence="1 2">
    <name type="scientific">Pseudomonas putida (strain GB-1)</name>
    <dbReference type="NCBI Taxonomy" id="76869"/>
    <lineage>
        <taxon>Bacteria</taxon>
        <taxon>Pseudomonadati</taxon>
        <taxon>Pseudomonadota</taxon>
        <taxon>Gammaproteobacteria</taxon>
        <taxon>Pseudomonadales</taxon>
        <taxon>Pseudomonadaceae</taxon>
        <taxon>Pseudomonas</taxon>
    </lineage>
</organism>
<dbReference type="KEGG" id="ppg:PputGB1_2975"/>
<protein>
    <submittedName>
        <fullName evidence="1">Uncharacterized protein</fullName>
    </submittedName>
</protein>
<accession>B0KFE4</accession>
<dbReference type="EMBL" id="CP000926">
    <property type="protein sequence ID" value="ABY98867.1"/>
    <property type="molecule type" value="Genomic_DNA"/>
</dbReference>
<reference evidence="1 2" key="1">
    <citation type="submission" date="2008-01" db="EMBL/GenBank/DDBJ databases">
        <title>Complete sequence of Pseudomonas putida GB-1.</title>
        <authorList>
            <consortium name="US DOE Joint Genome Institute"/>
            <person name="Copeland A."/>
            <person name="Lucas S."/>
            <person name="Lapidus A."/>
            <person name="Barry K."/>
            <person name="Glavina del Rio T."/>
            <person name="Dalin E."/>
            <person name="Tice H."/>
            <person name="Pitluck S."/>
            <person name="Bruce D."/>
            <person name="Goodwin L."/>
            <person name="Chertkov O."/>
            <person name="Brettin T."/>
            <person name="Detter J.C."/>
            <person name="Han C."/>
            <person name="Kuske C.R."/>
            <person name="Schmutz J."/>
            <person name="Larimer F."/>
            <person name="Land M."/>
            <person name="Hauser L."/>
            <person name="Kyrpides N."/>
            <person name="Kim E."/>
            <person name="McCarthy J.K."/>
            <person name="Richardson P."/>
        </authorList>
    </citation>
    <scope>NUCLEOTIDE SEQUENCE [LARGE SCALE GENOMIC DNA]</scope>
    <source>
        <strain evidence="1 2">GB-1</strain>
    </source>
</reference>
<dbReference type="HOGENOM" id="CLU_198337_0_0_6"/>
<proteinExistence type="predicted"/>
<name>B0KFE4_PSEPG</name>
<gene>
    <name evidence="1" type="ordered locus">PputGB1_2975</name>
</gene>
<dbReference type="Proteomes" id="UP000002157">
    <property type="component" value="Chromosome"/>
</dbReference>
<sequence>MQKRYVVVPAVPTVKETFPRAVGFPSALGEGYDLYDTLNKVRLCLGLPTRAEADYECVSRNGEESASGSTSMGMG</sequence>
<evidence type="ECO:0000313" key="2">
    <source>
        <dbReference type="Proteomes" id="UP000002157"/>
    </source>
</evidence>